<dbReference type="Proteomes" id="UP000184121">
    <property type="component" value="Unassembled WGS sequence"/>
</dbReference>
<name>A0A1M7AM84_9FLAO</name>
<dbReference type="STRING" id="29534.SAMN05444366_0736"/>
<dbReference type="AlphaFoldDB" id="A0A1M7AM84"/>
<dbReference type="OrthoDB" id="1429333at2"/>
<dbReference type="NCBIfam" id="TIGR01200">
    <property type="entry name" value="GLPGLI"/>
    <property type="match status" value="1"/>
</dbReference>
<keyword evidence="2" id="KW-1185">Reference proteome</keyword>
<organism evidence="1 2">
    <name type="scientific">Flavobacterium saccharophilum</name>
    <dbReference type="NCBI Taxonomy" id="29534"/>
    <lineage>
        <taxon>Bacteria</taxon>
        <taxon>Pseudomonadati</taxon>
        <taxon>Bacteroidota</taxon>
        <taxon>Flavobacteriia</taxon>
        <taxon>Flavobacteriales</taxon>
        <taxon>Flavobacteriaceae</taxon>
        <taxon>Flavobacterium</taxon>
    </lineage>
</organism>
<reference evidence="2" key="1">
    <citation type="submission" date="2016-11" db="EMBL/GenBank/DDBJ databases">
        <authorList>
            <person name="Varghese N."/>
            <person name="Submissions S."/>
        </authorList>
    </citation>
    <scope>NUCLEOTIDE SEQUENCE [LARGE SCALE GENOMIC DNA]</scope>
    <source>
        <strain evidence="2">DSM 1811</strain>
    </source>
</reference>
<gene>
    <name evidence="1" type="ORF">SAMN05444366_0736</name>
</gene>
<accession>A0A1M7AM84</accession>
<proteinExistence type="predicted"/>
<evidence type="ECO:0000313" key="1">
    <source>
        <dbReference type="EMBL" id="SHL43893.1"/>
    </source>
</evidence>
<evidence type="ECO:0000313" key="2">
    <source>
        <dbReference type="Proteomes" id="UP000184121"/>
    </source>
</evidence>
<dbReference type="EMBL" id="FRBY01000001">
    <property type="protein sequence ID" value="SHL43893.1"/>
    <property type="molecule type" value="Genomic_DNA"/>
</dbReference>
<sequence>MKKYILLITILITNFSIGQIKNGSVQYGKVTSKNVEGNKEMVDFFSKLLKEADKIEYTLNFNQKEAYFFANSTLLEPAVDFNLAATLGRGILKYYQNDETKEFRNYADNKRTGTVIFNLKQKYDWTMFNESKIIDGYTCYKATTPYYQDGEKKESIIFTAWYTPEIPVSYGPIGFGGLPGLIMELQTDKSVFYVKTINLSTEPSIKIDKLLSPKAVSFEKYNEMLYSSISEERKTEIKTSNSKIK</sequence>
<dbReference type="Pfam" id="PF09697">
    <property type="entry name" value="Porph_ging"/>
    <property type="match status" value="1"/>
</dbReference>
<dbReference type="InterPro" id="IPR005901">
    <property type="entry name" value="GLPGLI"/>
</dbReference>
<protein>
    <submittedName>
        <fullName evidence="1">GLPGLI family protein</fullName>
    </submittedName>
</protein>
<dbReference type="RefSeq" id="WP_072970246.1">
    <property type="nucleotide sequence ID" value="NZ_FRBY01000001.1"/>
</dbReference>